<dbReference type="InterPro" id="IPR015305">
    <property type="entry name" value="DUF1961"/>
</dbReference>
<protein>
    <recommendedName>
        <fullName evidence="3">3-keto-disaccharide hydrolase domain-containing protein</fullName>
    </recommendedName>
</protein>
<sequence>MIKLSILMFINFLMTCDNPYADTTGYAKGKLIYENPFGDKQQVKDWIMEGPGELKFAGGWMEMYSPEQKWDHVFWCPKDFPGSFIAEWDVQNLDTANGLTIIFFAAKGSNGEDIFSPSMPKRDGTFKYYNKGQMNCYHISYYANNPKAPDRGNTHLRKDPAFDLLQTGEEGIPTSSAGIHHVRLVKAAARIVMFIDERKVIDYTDDGKIYGPLYTAGKIGFRQMRWTDFRYRNFKVWEINNANL</sequence>
<dbReference type="SUPFAM" id="SSF49899">
    <property type="entry name" value="Concanavalin A-like lectins/glucanases"/>
    <property type="match status" value="1"/>
</dbReference>
<dbReference type="EMBL" id="FOXQ01000010">
    <property type="protein sequence ID" value="SFQ38310.1"/>
    <property type="molecule type" value="Genomic_DNA"/>
</dbReference>
<evidence type="ECO:0000313" key="2">
    <source>
        <dbReference type="Proteomes" id="UP000199031"/>
    </source>
</evidence>
<accession>A0A1I5Y2I1</accession>
<dbReference type="STRING" id="1465490.SAMN05444277_110103"/>
<dbReference type="OrthoDB" id="7171052at2"/>
<dbReference type="AlphaFoldDB" id="A0A1I5Y2I1"/>
<name>A0A1I5Y2I1_9BACT</name>
<dbReference type="Proteomes" id="UP000199031">
    <property type="component" value="Unassembled WGS sequence"/>
</dbReference>
<evidence type="ECO:0008006" key="3">
    <source>
        <dbReference type="Google" id="ProtNLM"/>
    </source>
</evidence>
<evidence type="ECO:0000313" key="1">
    <source>
        <dbReference type="EMBL" id="SFQ38310.1"/>
    </source>
</evidence>
<dbReference type="GO" id="GO:0005975">
    <property type="term" value="P:carbohydrate metabolic process"/>
    <property type="evidence" value="ECO:0007669"/>
    <property type="project" value="UniProtKB-ARBA"/>
</dbReference>
<keyword evidence="2" id="KW-1185">Reference proteome</keyword>
<gene>
    <name evidence="1" type="ORF">SAMN05444277_110103</name>
</gene>
<dbReference type="Gene3D" id="2.60.120.200">
    <property type="match status" value="1"/>
</dbReference>
<proteinExistence type="predicted"/>
<reference evidence="1 2" key="1">
    <citation type="submission" date="2016-10" db="EMBL/GenBank/DDBJ databases">
        <authorList>
            <person name="de Groot N.N."/>
        </authorList>
    </citation>
    <scope>NUCLEOTIDE SEQUENCE [LARGE SCALE GENOMIC DNA]</scope>
    <source>
        <strain evidence="1 2">DSM 28286</strain>
    </source>
</reference>
<organism evidence="1 2">
    <name type="scientific">Parafilimonas terrae</name>
    <dbReference type="NCBI Taxonomy" id="1465490"/>
    <lineage>
        <taxon>Bacteria</taxon>
        <taxon>Pseudomonadati</taxon>
        <taxon>Bacteroidota</taxon>
        <taxon>Chitinophagia</taxon>
        <taxon>Chitinophagales</taxon>
        <taxon>Chitinophagaceae</taxon>
        <taxon>Parafilimonas</taxon>
    </lineage>
</organism>
<dbReference type="Pfam" id="PF09224">
    <property type="entry name" value="DUF1961"/>
    <property type="match status" value="1"/>
</dbReference>
<dbReference type="GO" id="GO:0004553">
    <property type="term" value="F:hydrolase activity, hydrolyzing O-glycosyl compounds"/>
    <property type="evidence" value="ECO:0007669"/>
    <property type="project" value="UniProtKB-ARBA"/>
</dbReference>
<dbReference type="InterPro" id="IPR013320">
    <property type="entry name" value="ConA-like_dom_sf"/>
</dbReference>